<dbReference type="GO" id="GO:0000730">
    <property type="term" value="P:DNA recombinase assembly"/>
    <property type="evidence" value="ECO:0007669"/>
    <property type="project" value="EnsemblFungi"/>
</dbReference>
<feature type="compositionally biased region" description="Low complexity" evidence="1">
    <location>
        <begin position="73"/>
        <end position="85"/>
    </location>
</feature>
<evidence type="ECO:0000313" key="2">
    <source>
        <dbReference type="EMBL" id="CCE89493.1"/>
    </source>
</evidence>
<dbReference type="InParanoid" id="G8ZLJ9"/>
<accession>G8ZLJ9</accession>
<dbReference type="EMBL" id="HE616742">
    <property type="protein sequence ID" value="CCE89493.1"/>
    <property type="molecule type" value="Genomic_DNA"/>
</dbReference>
<gene>
    <name evidence="2" type="primary">TDEL0A01610</name>
    <name evidence="2" type="ORF">TDEL_0A01610</name>
</gene>
<sequence>MRFNQSINYTKLFSQLIDKDGQMDDTIASFLYYLFPRELFIRAVSLIESCDMFIYVLDPDNCHLDSRITTSVSTDVDSPTSSNSVGPITPPVADKNPTNKSQETDTLVSIVYDSESDTLHRLIVKTDHGGNPPIYVDLQNWFCSCDEYSDLFASETDKIADESYIDHLSNEVTDLHEFSDDRFAQLDAHSLSKQRYFLHDKVCCAHLIAYSLLLRTSKRVLHYFATEKQQVPMIRVTSMDEWLKLHINIVA</sequence>
<keyword evidence="3" id="KW-1185">Reference proteome</keyword>
<dbReference type="KEGG" id="tdl:TDEL_0A01610"/>
<proteinExistence type="predicted"/>
<protein>
    <recommendedName>
        <fullName evidence="4">Suppressor of hydroxyurea sensitivity protein 2</fullName>
    </recommendedName>
</protein>
<dbReference type="RefSeq" id="XP_003678704.1">
    <property type="nucleotide sequence ID" value="XM_003678656.1"/>
</dbReference>
<dbReference type="AlphaFoldDB" id="G8ZLJ9"/>
<dbReference type="Proteomes" id="UP000005627">
    <property type="component" value="Chromosome 1"/>
</dbReference>
<dbReference type="STRING" id="1076872.G8ZLJ9"/>
<dbReference type="eggNOG" id="ENOG502S0XB">
    <property type="taxonomic scope" value="Eukaryota"/>
</dbReference>
<evidence type="ECO:0008006" key="4">
    <source>
        <dbReference type="Google" id="ProtNLM"/>
    </source>
</evidence>
<dbReference type="HOGENOM" id="CLU_1115918_0_0_1"/>
<evidence type="ECO:0000313" key="3">
    <source>
        <dbReference type="Proteomes" id="UP000005627"/>
    </source>
</evidence>
<dbReference type="GO" id="GO:0035861">
    <property type="term" value="C:site of double-strand break"/>
    <property type="evidence" value="ECO:0007669"/>
    <property type="project" value="EnsemblFungi"/>
</dbReference>
<reference evidence="2 3" key="1">
    <citation type="journal article" date="2011" name="Proc. Natl. Acad. Sci. U.S.A.">
        <title>Evolutionary erosion of yeast sex chromosomes by mating-type switching accidents.</title>
        <authorList>
            <person name="Gordon J.L."/>
            <person name="Armisen D."/>
            <person name="Proux-Wera E."/>
            <person name="Oheigeartaigh S.S."/>
            <person name="Byrne K.P."/>
            <person name="Wolfe K.H."/>
        </authorList>
    </citation>
    <scope>NUCLEOTIDE SEQUENCE [LARGE SCALE GENOMIC DNA]</scope>
    <source>
        <strain evidence="3">ATCC 10662 / CBS 1146 / NBRC 0425 / NCYC 2629 / NRRL Y-866</strain>
    </source>
</reference>
<dbReference type="GO" id="GO:0097196">
    <property type="term" value="C:Shu complex"/>
    <property type="evidence" value="ECO:0007669"/>
    <property type="project" value="EnsemblFungi"/>
</dbReference>
<organism evidence="2 3">
    <name type="scientific">Torulaspora delbrueckii</name>
    <name type="common">Yeast</name>
    <name type="synonym">Candida colliculosa</name>
    <dbReference type="NCBI Taxonomy" id="4950"/>
    <lineage>
        <taxon>Eukaryota</taxon>
        <taxon>Fungi</taxon>
        <taxon>Dikarya</taxon>
        <taxon>Ascomycota</taxon>
        <taxon>Saccharomycotina</taxon>
        <taxon>Saccharomycetes</taxon>
        <taxon>Saccharomycetales</taxon>
        <taxon>Saccharomycetaceae</taxon>
        <taxon>Torulaspora</taxon>
    </lineage>
</organism>
<dbReference type="GO" id="GO:0043007">
    <property type="term" value="P:maintenance of rDNA"/>
    <property type="evidence" value="ECO:0007669"/>
    <property type="project" value="EnsemblFungi"/>
</dbReference>
<feature type="region of interest" description="Disordered" evidence="1">
    <location>
        <begin position="73"/>
        <end position="100"/>
    </location>
</feature>
<name>G8ZLJ9_TORDE</name>
<dbReference type="FunCoup" id="G8ZLJ9">
    <property type="interactions" value="25"/>
</dbReference>
<evidence type="ECO:0000256" key="1">
    <source>
        <dbReference type="SAM" id="MobiDB-lite"/>
    </source>
</evidence>
<dbReference type="GeneID" id="11503083"/>
<dbReference type="OrthoDB" id="4066852at2759"/>